<evidence type="ECO:0000313" key="3">
    <source>
        <dbReference type="Proteomes" id="UP001139308"/>
    </source>
</evidence>
<feature type="compositionally biased region" description="Basic and acidic residues" evidence="1">
    <location>
        <begin position="37"/>
        <end position="48"/>
    </location>
</feature>
<comment type="caution">
    <text evidence="2">The sequence shown here is derived from an EMBL/GenBank/DDBJ whole genome shotgun (WGS) entry which is preliminary data.</text>
</comment>
<keyword evidence="3" id="KW-1185">Reference proteome</keyword>
<accession>A0A9X1UNL1</accession>
<protein>
    <submittedName>
        <fullName evidence="2">Uncharacterized protein</fullName>
    </submittedName>
</protein>
<dbReference type="EMBL" id="JAKLJA010000068">
    <property type="protein sequence ID" value="MCG5078673.1"/>
    <property type="molecule type" value="Genomic_DNA"/>
</dbReference>
<organism evidence="2 3">
    <name type="scientific">Paraburkholderia tagetis</name>
    <dbReference type="NCBI Taxonomy" id="2913261"/>
    <lineage>
        <taxon>Bacteria</taxon>
        <taxon>Pseudomonadati</taxon>
        <taxon>Pseudomonadota</taxon>
        <taxon>Betaproteobacteria</taxon>
        <taxon>Burkholderiales</taxon>
        <taxon>Burkholderiaceae</taxon>
        <taxon>Paraburkholderia</taxon>
    </lineage>
</organism>
<dbReference type="RefSeq" id="WP_238468653.1">
    <property type="nucleotide sequence ID" value="NZ_JAKLJA010000068.1"/>
</dbReference>
<sequence length="796" mass="90375">MPLKRATPDFTSSSTDSVPEQTDRLNPTDGRPSAAQRPEKERPQRHSRYLSEWRDDIVRVNVSHQKAAPAAVAYDLTNIVVAVNGGLSPFATHRRLGDFPEFVDTLKILINLTCKRHHRGAVEPAITAAIATAVRLFIWMHRKGTPALRALTSEDVNALVVDVAEKGWWSILEYDEALKVLLERASKDLELRESLRSASSAKHRREGNFKRDIFAMELGLPYAPHLTPTWFARDFGRLVGIPEDQIKPRAGGLLKNKKTTMHILNLLAEMPAGFDGLSRYPFANVSGSQRSLNITTASNRDGRTENLDLEVAVTIFKNSIKWVYDYFPGIIELVAAARDELEKNVGKEPWTTLRRLRLRLRKEYPGIKAKFHLPFPTIDASEGEFSLARMIDYLFVAATSLIASNHGRRRNEVNGFEKPYGLYFGCVEQVAAEPELRRIDFYIEKSLKDYATFWCNKLVADVVERLEQLQQYFRPLSTNPIDIEGDQEAGRNIKLFSRRTFSQHGFSGPATEFDWESHARQFFALCGMSTLDFSGRAHPFRRIFCLLFVNRYDHPELIALSEHLGHVDVDQTQVYITDPPARRLERRIAMLIGKARDEMKDFYEMLADVRSEAFEQKILDLLSGKLIGGGLPRLILKFIKRMSASATFRKMSLEEQAHLTRERMEAHAYWYQESRNGGCSAGNARHTRKAAKCAADGQIHHERANPETCHGCIHSLTTENYIALMEQDAAELLAASENPRTPPSLRLRWAKDAERLFEIARQERQLGEKSRALMLSVVQGFAKVYPVTEVSHASSQ</sequence>
<feature type="compositionally biased region" description="Polar residues" evidence="1">
    <location>
        <begin position="9"/>
        <end position="20"/>
    </location>
</feature>
<evidence type="ECO:0000313" key="2">
    <source>
        <dbReference type="EMBL" id="MCG5078673.1"/>
    </source>
</evidence>
<gene>
    <name evidence="2" type="ORF">L5014_36015</name>
</gene>
<dbReference type="AlphaFoldDB" id="A0A9X1UNL1"/>
<dbReference type="Proteomes" id="UP001139308">
    <property type="component" value="Unassembled WGS sequence"/>
</dbReference>
<name>A0A9X1UNL1_9BURK</name>
<feature type="region of interest" description="Disordered" evidence="1">
    <location>
        <begin position="1"/>
        <end position="48"/>
    </location>
</feature>
<reference evidence="2" key="1">
    <citation type="submission" date="2022-01" db="EMBL/GenBank/DDBJ databases">
        <title>Genome sequence and assembly of Parabukholderia sp. RG36.</title>
        <authorList>
            <person name="Chhetri G."/>
        </authorList>
    </citation>
    <scope>NUCLEOTIDE SEQUENCE</scope>
    <source>
        <strain evidence="2">RG36</strain>
    </source>
</reference>
<evidence type="ECO:0000256" key="1">
    <source>
        <dbReference type="SAM" id="MobiDB-lite"/>
    </source>
</evidence>
<proteinExistence type="predicted"/>